<reference evidence="2 3" key="1">
    <citation type="submission" date="2019-05" db="EMBL/GenBank/DDBJ databases">
        <authorList>
            <person name="Qu J.-H."/>
        </authorList>
    </citation>
    <scope>NUCLEOTIDE SEQUENCE [LARGE SCALE GENOMIC DNA]</scope>
    <source>
        <strain evidence="2 3">T17</strain>
    </source>
</reference>
<dbReference type="AlphaFoldDB" id="A0A5R9L2C7"/>
<feature type="transmembrane region" description="Helical" evidence="1">
    <location>
        <begin position="293"/>
        <end position="311"/>
    </location>
</feature>
<feature type="transmembrane region" description="Helical" evidence="1">
    <location>
        <begin position="408"/>
        <end position="425"/>
    </location>
</feature>
<feature type="transmembrane region" description="Helical" evidence="1">
    <location>
        <begin position="174"/>
        <end position="195"/>
    </location>
</feature>
<name>A0A5R9L2C7_9BACT</name>
<feature type="transmembrane region" description="Helical" evidence="1">
    <location>
        <begin position="202"/>
        <end position="219"/>
    </location>
</feature>
<keyword evidence="1" id="KW-0812">Transmembrane</keyword>
<comment type="caution">
    <text evidence="2">The sequence shown here is derived from an EMBL/GenBank/DDBJ whole genome shotgun (WGS) entry which is preliminary data.</text>
</comment>
<evidence type="ECO:0000256" key="1">
    <source>
        <dbReference type="SAM" id="Phobius"/>
    </source>
</evidence>
<keyword evidence="1" id="KW-0472">Membrane</keyword>
<dbReference type="RefSeq" id="WP_138363748.1">
    <property type="nucleotide sequence ID" value="NZ_VCEJ01000002.1"/>
</dbReference>
<feature type="transmembrane region" description="Helical" evidence="1">
    <location>
        <begin position="46"/>
        <end position="75"/>
    </location>
</feature>
<proteinExistence type="predicted"/>
<organism evidence="2 3">
    <name type="scientific">Dyadobacter luticola</name>
    <dbReference type="NCBI Taxonomy" id="1979387"/>
    <lineage>
        <taxon>Bacteria</taxon>
        <taxon>Pseudomonadati</taxon>
        <taxon>Bacteroidota</taxon>
        <taxon>Cytophagia</taxon>
        <taxon>Cytophagales</taxon>
        <taxon>Spirosomataceae</taxon>
        <taxon>Dyadobacter</taxon>
    </lineage>
</organism>
<dbReference type="EMBL" id="VCEJ01000002">
    <property type="protein sequence ID" value="TLV02537.1"/>
    <property type="molecule type" value="Genomic_DNA"/>
</dbReference>
<protein>
    <recommendedName>
        <fullName evidence="4">Glycosyltransferase RgtA/B/C/D-like domain-containing protein</fullName>
    </recommendedName>
</protein>
<dbReference type="OrthoDB" id="671834at2"/>
<keyword evidence="3" id="KW-1185">Reference proteome</keyword>
<dbReference type="Proteomes" id="UP000306402">
    <property type="component" value="Unassembled WGS sequence"/>
</dbReference>
<feature type="transmembrane region" description="Helical" evidence="1">
    <location>
        <begin position="376"/>
        <end position="393"/>
    </location>
</feature>
<evidence type="ECO:0000313" key="3">
    <source>
        <dbReference type="Proteomes" id="UP000306402"/>
    </source>
</evidence>
<evidence type="ECO:0008006" key="4">
    <source>
        <dbReference type="Google" id="ProtNLM"/>
    </source>
</evidence>
<feature type="transmembrane region" description="Helical" evidence="1">
    <location>
        <begin position="338"/>
        <end position="364"/>
    </location>
</feature>
<evidence type="ECO:0000313" key="2">
    <source>
        <dbReference type="EMBL" id="TLV02537.1"/>
    </source>
</evidence>
<feature type="transmembrane region" description="Helical" evidence="1">
    <location>
        <begin position="225"/>
        <end position="241"/>
    </location>
</feature>
<gene>
    <name evidence="2" type="ORF">FEN17_02635</name>
</gene>
<keyword evidence="1" id="KW-1133">Transmembrane helix</keyword>
<accession>A0A5R9L2C7</accession>
<feature type="transmembrane region" description="Helical" evidence="1">
    <location>
        <begin position="96"/>
        <end position="114"/>
    </location>
</feature>
<sequence>MLFFAMLACVLVLFAGTSLSLTKTCGLSGPLRFPVAFALVLVILSYGYYLGLLFQIQIGILLLSLGLPPILYLAFEKYKSRQLNLSFPKKIGSKNLAVLLAILVLTIRFNKYVYRWGDWDAWAIWNLHAKFLFYPEHWRNIFTASLAETHPDYPLMLPSLIALFWRGLGFVTPLVPVAIAHLVLLAIPVTVYLALKRAMHSFAALLSLLIFCVDTTFIHIGGSQYADTLVAFFVLMTFVLYQETKVSSNRRLVFVLGIVAGSTSWIKNEGMLFFLVFSFSFLCFHFKKPAVIFRYILGALIPFIIVIHFKLKLAPANDLIHGGREKDLLSLISDPNRYWLIIKHFTMTGITDYWIMLLLVMIVLINKMPVIRTLPFMAISLVLVGYILVYLTTPHDLDWHLGASVDRLFHHIYPAAVYLFLLKFSENREIRLWS</sequence>